<keyword evidence="3" id="KW-0274">FAD</keyword>
<evidence type="ECO:0008006" key="8">
    <source>
        <dbReference type="Google" id="ProtNLM"/>
    </source>
</evidence>
<reference evidence="6" key="1">
    <citation type="submission" date="2021-03" db="EMBL/GenBank/DDBJ databases">
        <authorList>
            <person name="Tagirdzhanova G."/>
        </authorList>
    </citation>
    <scope>NUCLEOTIDE SEQUENCE</scope>
</reference>
<dbReference type="GO" id="GO:0050661">
    <property type="term" value="F:NADP binding"/>
    <property type="evidence" value="ECO:0007669"/>
    <property type="project" value="InterPro"/>
</dbReference>
<feature type="region of interest" description="Disordered" evidence="5">
    <location>
        <begin position="572"/>
        <end position="592"/>
    </location>
</feature>
<dbReference type="GO" id="GO:0050660">
    <property type="term" value="F:flavin adenine dinucleotide binding"/>
    <property type="evidence" value="ECO:0007669"/>
    <property type="project" value="InterPro"/>
</dbReference>
<dbReference type="Gene3D" id="3.50.50.60">
    <property type="entry name" value="FAD/NAD(P)-binding domain"/>
    <property type="match status" value="2"/>
</dbReference>
<dbReference type="GO" id="GO:0004499">
    <property type="term" value="F:N,N-dimethylaniline monooxygenase activity"/>
    <property type="evidence" value="ECO:0007669"/>
    <property type="project" value="InterPro"/>
</dbReference>
<evidence type="ECO:0000256" key="4">
    <source>
        <dbReference type="ARBA" id="ARBA00023002"/>
    </source>
</evidence>
<dbReference type="Proteomes" id="UP000664203">
    <property type="component" value="Unassembled WGS sequence"/>
</dbReference>
<protein>
    <recommendedName>
        <fullName evidence="8">Flavin-containing monooxygenase</fullName>
    </recommendedName>
</protein>
<dbReference type="EMBL" id="CAJPDR010001016">
    <property type="protein sequence ID" value="CAF9943404.1"/>
    <property type="molecule type" value="Genomic_DNA"/>
</dbReference>
<sequence length="592" mass="67780">MDPDSEDAIHHEREIRIICVGAGASGLCLAYKLQRSFRRFKLTVRTLYLPSYIRWRTLLTGVQIYEKNEDVSGTWYENTYPGCACDIPAHNYVYTFEPKPDWPNVYASSRQLRQYFQEFCCKYDLIKYIKLRQKVLEARWAETERAWKLRVQDLTSGQCFDDTCDIFIYACGYLNHWVWPKIIGLDKYQGDLVHSANWDSRVELRNKKIGLIGNGSSAVQILTQIQPEVARLTHFIRSPLWIFPPIEGDQRTYTPQEIETFTSDPRYLLSLRKRNEATANSMFSLYLRNSVLQNQVRTLVTSNMKEDAGYAFPEGKLIPRYSVGCRRITPGPGYLKALTQENIDVVYQGVAALTREGCKLDNGQEKSLDVIICATGFDTSFRPRFPILGFDGKNLQDVWAGQPKSYLGIAAAGFPNLLMLLGPYSPVANGPIMCAIEAQADHILMLVDRYQTENIRSFCPKTVAVDDFADHVQSFMQHTVWTEGCRSGFKNNTVSDRIPTLWPGSTLHCLEALRELRADDWDIRYHGNRFAWLGNGISQTEFDPTSDLGYSIRDHDDSAFSSRGLRREILSRSGTQPARELHRRHQPDVVKL</sequence>
<accession>A0A8H3JA12</accession>
<comment type="similarity">
    <text evidence="1">Belongs to the FAD-binding monooxygenase family.</text>
</comment>
<dbReference type="InterPro" id="IPR051209">
    <property type="entry name" value="FAD-bind_Monooxygenase_sf"/>
</dbReference>
<organism evidence="6 7">
    <name type="scientific">Alectoria fallacina</name>
    <dbReference type="NCBI Taxonomy" id="1903189"/>
    <lineage>
        <taxon>Eukaryota</taxon>
        <taxon>Fungi</taxon>
        <taxon>Dikarya</taxon>
        <taxon>Ascomycota</taxon>
        <taxon>Pezizomycotina</taxon>
        <taxon>Lecanoromycetes</taxon>
        <taxon>OSLEUM clade</taxon>
        <taxon>Lecanoromycetidae</taxon>
        <taxon>Lecanorales</taxon>
        <taxon>Lecanorineae</taxon>
        <taxon>Parmeliaceae</taxon>
        <taxon>Alectoria</taxon>
    </lineage>
</organism>
<proteinExistence type="inferred from homology"/>
<dbReference type="Pfam" id="PF00743">
    <property type="entry name" value="FMO-like"/>
    <property type="match status" value="1"/>
</dbReference>
<evidence type="ECO:0000256" key="5">
    <source>
        <dbReference type="SAM" id="MobiDB-lite"/>
    </source>
</evidence>
<comment type="caution">
    <text evidence="6">The sequence shown here is derived from an EMBL/GenBank/DDBJ whole genome shotgun (WGS) entry which is preliminary data.</text>
</comment>
<evidence type="ECO:0000313" key="7">
    <source>
        <dbReference type="Proteomes" id="UP000664203"/>
    </source>
</evidence>
<dbReference type="PANTHER" id="PTHR42877">
    <property type="entry name" value="L-ORNITHINE N(5)-MONOOXYGENASE-RELATED"/>
    <property type="match status" value="1"/>
</dbReference>
<dbReference type="InterPro" id="IPR020946">
    <property type="entry name" value="Flavin_mOase-like"/>
</dbReference>
<name>A0A8H3JA12_9LECA</name>
<evidence type="ECO:0000256" key="1">
    <source>
        <dbReference type="ARBA" id="ARBA00010139"/>
    </source>
</evidence>
<keyword evidence="7" id="KW-1185">Reference proteome</keyword>
<keyword evidence="4" id="KW-0560">Oxidoreductase</keyword>
<dbReference type="InterPro" id="IPR036188">
    <property type="entry name" value="FAD/NAD-bd_sf"/>
</dbReference>
<evidence type="ECO:0000256" key="3">
    <source>
        <dbReference type="ARBA" id="ARBA00022827"/>
    </source>
</evidence>
<evidence type="ECO:0000313" key="6">
    <source>
        <dbReference type="EMBL" id="CAF9943404.1"/>
    </source>
</evidence>
<gene>
    <name evidence="6" type="ORF">ALECFALPRED_000297</name>
</gene>
<dbReference type="AlphaFoldDB" id="A0A8H3JA12"/>
<dbReference type="SUPFAM" id="SSF51905">
    <property type="entry name" value="FAD/NAD(P)-binding domain"/>
    <property type="match status" value="3"/>
</dbReference>
<dbReference type="OrthoDB" id="74360at2759"/>
<evidence type="ECO:0000256" key="2">
    <source>
        <dbReference type="ARBA" id="ARBA00022630"/>
    </source>
</evidence>
<dbReference type="PANTHER" id="PTHR42877:SF8">
    <property type="entry name" value="MONOOXYGENASE"/>
    <property type="match status" value="1"/>
</dbReference>
<keyword evidence="2" id="KW-0285">Flavoprotein</keyword>